<dbReference type="InterPro" id="IPR027385">
    <property type="entry name" value="Beta-barrel_OMP"/>
</dbReference>
<evidence type="ECO:0000256" key="1">
    <source>
        <dbReference type="ARBA" id="ARBA00022729"/>
    </source>
</evidence>
<gene>
    <name evidence="4" type="ORF">ERX46_17020</name>
</gene>
<dbReference type="Proteomes" id="UP000293952">
    <property type="component" value="Unassembled WGS sequence"/>
</dbReference>
<feature type="chain" id="PRO_5020458904" description="Outer membrane protein beta-barrel domain-containing protein" evidence="2">
    <location>
        <begin position="26"/>
        <end position="202"/>
    </location>
</feature>
<proteinExistence type="predicted"/>
<reference evidence="4 5" key="1">
    <citation type="submission" date="2019-02" db="EMBL/GenBank/DDBJ databases">
        <title>Genome sequence of the sea-ice species Brumimicrobium glaciale.</title>
        <authorList>
            <person name="Bowman J.P."/>
        </authorList>
    </citation>
    <scope>NUCLEOTIDE SEQUENCE [LARGE SCALE GENOMIC DNA]</scope>
    <source>
        <strain evidence="4 5">IC156</strain>
    </source>
</reference>
<evidence type="ECO:0000256" key="2">
    <source>
        <dbReference type="SAM" id="SignalP"/>
    </source>
</evidence>
<accession>A0A4Q4KCQ2</accession>
<protein>
    <recommendedName>
        <fullName evidence="3">Outer membrane protein beta-barrel domain-containing protein</fullName>
    </recommendedName>
</protein>
<dbReference type="OrthoDB" id="945117at2"/>
<feature type="signal peptide" evidence="2">
    <location>
        <begin position="1"/>
        <end position="25"/>
    </location>
</feature>
<dbReference type="AlphaFoldDB" id="A0A4Q4KCQ2"/>
<dbReference type="InterPro" id="IPR011250">
    <property type="entry name" value="OMP/PagP_B-barrel"/>
</dbReference>
<comment type="caution">
    <text evidence="4">The sequence shown here is derived from an EMBL/GenBank/DDBJ whole genome shotgun (WGS) entry which is preliminary data.</text>
</comment>
<dbReference type="EMBL" id="SETE01000010">
    <property type="protein sequence ID" value="RYM30782.1"/>
    <property type="molecule type" value="Genomic_DNA"/>
</dbReference>
<evidence type="ECO:0000313" key="4">
    <source>
        <dbReference type="EMBL" id="RYM30782.1"/>
    </source>
</evidence>
<sequence length="202" mass="22612">MKKLKIITAGLLSMFAILSLNSFNAQVLTKGDFLFDAYIGSPKTYELTNRNDVKRFEREDGYLIYSGIAPIGIRTEYMISNRIGLGFDASYTDLKISSLSYGNAKFHEYKSIATMLTFNYHFLKSSEKFDLYGTLGVGAALRSSTEISYIPKYQREDYVYDYPLALKIGLGARYFITDKIGVNLSVGYGEGGFVNGGISIKF</sequence>
<dbReference type="SUPFAM" id="SSF56925">
    <property type="entry name" value="OMPA-like"/>
    <property type="match status" value="1"/>
</dbReference>
<name>A0A4Q4KCQ2_9FLAO</name>
<dbReference type="Pfam" id="PF13505">
    <property type="entry name" value="OMP_b-brl"/>
    <property type="match status" value="1"/>
</dbReference>
<organism evidence="4 5">
    <name type="scientific">Brumimicrobium glaciale</name>
    <dbReference type="NCBI Taxonomy" id="200475"/>
    <lineage>
        <taxon>Bacteria</taxon>
        <taxon>Pseudomonadati</taxon>
        <taxon>Bacteroidota</taxon>
        <taxon>Flavobacteriia</taxon>
        <taxon>Flavobacteriales</taxon>
        <taxon>Crocinitomicaceae</taxon>
        <taxon>Brumimicrobium</taxon>
    </lineage>
</organism>
<keyword evidence="5" id="KW-1185">Reference proteome</keyword>
<dbReference type="Gene3D" id="2.40.160.20">
    <property type="match status" value="1"/>
</dbReference>
<evidence type="ECO:0000313" key="5">
    <source>
        <dbReference type="Proteomes" id="UP000293952"/>
    </source>
</evidence>
<evidence type="ECO:0000259" key="3">
    <source>
        <dbReference type="Pfam" id="PF13505"/>
    </source>
</evidence>
<dbReference type="RefSeq" id="WP_130095072.1">
    <property type="nucleotide sequence ID" value="NZ_SETE01000010.1"/>
</dbReference>
<keyword evidence="1 2" id="KW-0732">Signal</keyword>
<feature type="domain" description="Outer membrane protein beta-barrel" evidence="3">
    <location>
        <begin position="69"/>
        <end position="188"/>
    </location>
</feature>